<keyword evidence="3" id="KW-0418">Kinase</keyword>
<dbReference type="PANTHER" id="PTHR44329:SF214">
    <property type="entry name" value="PROTEIN KINASE DOMAIN-CONTAINING PROTEIN"/>
    <property type="match status" value="1"/>
</dbReference>
<dbReference type="InterPro" id="IPR059179">
    <property type="entry name" value="MLKL-like_MCAfunc"/>
</dbReference>
<dbReference type="GO" id="GO:0005524">
    <property type="term" value="F:ATP binding"/>
    <property type="evidence" value="ECO:0007669"/>
    <property type="project" value="InterPro"/>
</dbReference>
<dbReference type="PANTHER" id="PTHR44329">
    <property type="entry name" value="SERINE/THREONINE-PROTEIN KINASE TNNI3K-RELATED"/>
    <property type="match status" value="1"/>
</dbReference>
<dbReference type="InterPro" id="IPR000719">
    <property type="entry name" value="Prot_kinase_dom"/>
</dbReference>
<dbReference type="Pfam" id="PF07714">
    <property type="entry name" value="PK_Tyr_Ser-Thr"/>
    <property type="match status" value="1"/>
</dbReference>
<dbReference type="Proteomes" id="UP000250043">
    <property type="component" value="Unassembled WGS sequence"/>
</dbReference>
<dbReference type="InterPro" id="IPR051681">
    <property type="entry name" value="Ser/Thr_Kinases-Pseudokinases"/>
</dbReference>
<keyword evidence="3" id="KW-0808">Transferase</keyword>
<keyword evidence="4" id="KW-1185">Reference proteome</keyword>
<dbReference type="OrthoDB" id="4062651at2759"/>
<organism evidence="3 4">
    <name type="scientific">Obba rivulosa</name>
    <dbReference type="NCBI Taxonomy" id="1052685"/>
    <lineage>
        <taxon>Eukaryota</taxon>
        <taxon>Fungi</taxon>
        <taxon>Dikarya</taxon>
        <taxon>Basidiomycota</taxon>
        <taxon>Agaricomycotina</taxon>
        <taxon>Agaricomycetes</taxon>
        <taxon>Polyporales</taxon>
        <taxon>Gelatoporiaceae</taxon>
        <taxon>Obba</taxon>
    </lineage>
</organism>
<dbReference type="AlphaFoldDB" id="A0A8E2AS61"/>
<dbReference type="SMART" id="SM00220">
    <property type="entry name" value="S_TKc"/>
    <property type="match status" value="1"/>
</dbReference>
<feature type="compositionally biased region" description="Low complexity" evidence="1">
    <location>
        <begin position="179"/>
        <end position="193"/>
    </location>
</feature>
<dbReference type="Gene3D" id="1.10.510.10">
    <property type="entry name" value="Transferase(Phosphotransferase) domain 1"/>
    <property type="match status" value="1"/>
</dbReference>
<feature type="region of interest" description="Disordered" evidence="1">
    <location>
        <begin position="169"/>
        <end position="199"/>
    </location>
</feature>
<dbReference type="PROSITE" id="PS50011">
    <property type="entry name" value="PROTEIN_KINASE_DOM"/>
    <property type="match status" value="1"/>
</dbReference>
<sequence length="587" mass="65748">MIRLLVEGQSISGLQETARTLLGMIWDALQLIDVNKPECTSLTERCASTLLSVRQELADFSGDVEKAFHAPLTKLVSTFVLVHSYLQVHCQHQPLRRHLPREEDRRALWACNKALDDALGMFDHSVRLRTLKLMLSAEEQRRRDTEDEIQWMLKPFPGTTLLTGLNTAQSSTASDQILTPPATDPSASPSGDPQEATELVDSPTEEKWSALEGLVAQAIQRRDTGATITLRRVPSQREFKVLVEQSGDETVKAAIELLDEFLDSLDEDDSYRRRLSFGILRSLCVKHNTHPTSFILPSSSVCRLSDHPEALGGSAQVWKGQYEGRTVGIKVFPVASRDAMDSAILKSFCKEAVVWKYLRHPNITPFYGVNTTLFPLCFVCEWMTRGTITVYLKQSPGANRIKLLTDVAEGLAYLHDMGVLHGDLKGANILVNDARDACISDFGLAAISHDSQMNFLTESSVAAGSTRWMPPEILDPEKFGLDKSYLSKQSDMYSFSMVMWEVFTGLAPFHQFLRDPTVINKIMSGARPQRPSRATALGLCDALWSLMVQCWSERWQDRPTIATVLDQFHCQLSEAYEAPQKWPLITD</sequence>
<feature type="domain" description="Protein kinase" evidence="2">
    <location>
        <begin position="303"/>
        <end position="572"/>
    </location>
</feature>
<dbReference type="SUPFAM" id="SSF56112">
    <property type="entry name" value="Protein kinase-like (PK-like)"/>
    <property type="match status" value="1"/>
</dbReference>
<protein>
    <submittedName>
        <fullName evidence="3">Kinase-like protein</fullName>
    </submittedName>
</protein>
<gene>
    <name evidence="3" type="ORF">OBBRIDRAFT_835858</name>
</gene>
<evidence type="ECO:0000313" key="4">
    <source>
        <dbReference type="Proteomes" id="UP000250043"/>
    </source>
</evidence>
<name>A0A8E2AS61_9APHY</name>
<dbReference type="InterPro" id="IPR001245">
    <property type="entry name" value="Ser-Thr/Tyr_kinase_cat_dom"/>
</dbReference>
<evidence type="ECO:0000259" key="2">
    <source>
        <dbReference type="PROSITE" id="PS50011"/>
    </source>
</evidence>
<dbReference type="InterPro" id="IPR011009">
    <property type="entry name" value="Kinase-like_dom_sf"/>
</dbReference>
<dbReference type="InterPro" id="IPR008271">
    <property type="entry name" value="Ser/Thr_kinase_AS"/>
</dbReference>
<dbReference type="GO" id="GO:0004674">
    <property type="term" value="F:protein serine/threonine kinase activity"/>
    <property type="evidence" value="ECO:0007669"/>
    <property type="project" value="TreeGrafter"/>
</dbReference>
<dbReference type="CDD" id="cd21037">
    <property type="entry name" value="MLKL_NTD"/>
    <property type="match status" value="1"/>
</dbReference>
<proteinExistence type="predicted"/>
<evidence type="ECO:0000313" key="3">
    <source>
        <dbReference type="EMBL" id="OCH89378.1"/>
    </source>
</evidence>
<reference evidence="3 4" key="1">
    <citation type="submission" date="2016-07" db="EMBL/GenBank/DDBJ databases">
        <title>Draft genome of the white-rot fungus Obba rivulosa 3A-2.</title>
        <authorList>
            <consortium name="DOE Joint Genome Institute"/>
            <person name="Miettinen O."/>
            <person name="Riley R."/>
            <person name="Acob R."/>
            <person name="Barry K."/>
            <person name="Cullen D."/>
            <person name="De Vries R."/>
            <person name="Hainaut M."/>
            <person name="Hatakka A."/>
            <person name="Henrissat B."/>
            <person name="Hilden K."/>
            <person name="Kuo R."/>
            <person name="Labutti K."/>
            <person name="Lipzen A."/>
            <person name="Makela M.R."/>
            <person name="Sandor L."/>
            <person name="Spatafora J.W."/>
            <person name="Grigoriev I.V."/>
            <person name="Hibbett D.S."/>
        </authorList>
    </citation>
    <scope>NUCLEOTIDE SEQUENCE [LARGE SCALE GENOMIC DNA]</scope>
    <source>
        <strain evidence="3 4">3A-2</strain>
    </source>
</reference>
<dbReference type="PROSITE" id="PS00108">
    <property type="entry name" value="PROTEIN_KINASE_ST"/>
    <property type="match status" value="1"/>
</dbReference>
<accession>A0A8E2AS61</accession>
<evidence type="ECO:0000256" key="1">
    <source>
        <dbReference type="SAM" id="MobiDB-lite"/>
    </source>
</evidence>
<dbReference type="EMBL" id="KV722428">
    <property type="protein sequence ID" value="OCH89378.1"/>
    <property type="molecule type" value="Genomic_DNA"/>
</dbReference>